<feature type="region of interest" description="Disordered" evidence="1">
    <location>
        <begin position="1"/>
        <end position="91"/>
    </location>
</feature>
<evidence type="ECO:0000256" key="1">
    <source>
        <dbReference type="SAM" id="MobiDB-lite"/>
    </source>
</evidence>
<organism evidence="2 3">
    <name type="scientific">Diplocarpon coronariae</name>
    <dbReference type="NCBI Taxonomy" id="2795749"/>
    <lineage>
        <taxon>Eukaryota</taxon>
        <taxon>Fungi</taxon>
        <taxon>Dikarya</taxon>
        <taxon>Ascomycota</taxon>
        <taxon>Pezizomycotina</taxon>
        <taxon>Leotiomycetes</taxon>
        <taxon>Helotiales</taxon>
        <taxon>Drepanopezizaceae</taxon>
        <taxon>Diplocarpon</taxon>
    </lineage>
</organism>
<comment type="caution">
    <text evidence="2">The sequence shown here is derived from an EMBL/GenBank/DDBJ whole genome shotgun (WGS) entry which is preliminary data.</text>
</comment>
<proteinExistence type="predicted"/>
<evidence type="ECO:0000313" key="2">
    <source>
        <dbReference type="EMBL" id="OWP01180.1"/>
    </source>
</evidence>
<dbReference type="InParanoid" id="A0A218Z0N3"/>
<accession>A0A218Z0N3</accession>
<feature type="compositionally biased region" description="Pro residues" evidence="1">
    <location>
        <begin position="75"/>
        <end position="90"/>
    </location>
</feature>
<feature type="compositionally biased region" description="Basic and acidic residues" evidence="1">
    <location>
        <begin position="50"/>
        <end position="67"/>
    </location>
</feature>
<reference evidence="2 3" key="1">
    <citation type="submission" date="2017-04" db="EMBL/GenBank/DDBJ databases">
        <title>Draft genome sequence of Marssonina coronaria NL1: causal agent of apple blotch.</title>
        <authorList>
            <person name="Cheng Q."/>
        </authorList>
    </citation>
    <scope>NUCLEOTIDE SEQUENCE [LARGE SCALE GENOMIC DNA]</scope>
    <source>
        <strain evidence="2 3">NL1</strain>
    </source>
</reference>
<keyword evidence="3" id="KW-1185">Reference proteome</keyword>
<dbReference type="EMBL" id="MZNU01000281">
    <property type="protein sequence ID" value="OWP01180.1"/>
    <property type="molecule type" value="Genomic_DNA"/>
</dbReference>
<dbReference type="Proteomes" id="UP000242519">
    <property type="component" value="Unassembled WGS sequence"/>
</dbReference>
<protein>
    <submittedName>
        <fullName evidence="2">Uncharacterized protein</fullName>
    </submittedName>
</protein>
<dbReference type="AlphaFoldDB" id="A0A218Z0N3"/>
<name>A0A218Z0N3_9HELO</name>
<sequence length="356" mass="39706">MDTSIRSLENAQPTSQQDLLNRTQLRQQRFFDNSLERPVGPQSYGSQAFENHEDCTDNDQRGRREVWDQGQYGSRPPPLYTVPRRSPPPYEELDSPVAISPEDSDFMSGVLPVPEDPLIMNVRSGTTIRHLEVDSDIVIGPSLASVGNKSSTNEESSLATRATTSAPDFLSFHRFAWGTSGCNIVDGMPSHTFTATDNTSSNSDREIIDSPTCEPSIWNAPDPILAMNREARGSQFGSNMNNDWERLAAITIDSLQPEYVRCTAAMIADPEQSYDIAREDWVMPRGKSPYRTVRGRSVPSTAVEHEAEDPDLTILATPEESFGLVEEFPTPRIPNAEDCETADVLQLLRRKDDLRK</sequence>
<evidence type="ECO:0000313" key="3">
    <source>
        <dbReference type="Proteomes" id="UP000242519"/>
    </source>
</evidence>
<gene>
    <name evidence="2" type="ORF">B2J93_5460</name>
</gene>
<feature type="compositionally biased region" description="Polar residues" evidence="1">
    <location>
        <begin position="1"/>
        <end position="31"/>
    </location>
</feature>